<dbReference type="SUPFAM" id="SSF51230">
    <property type="entry name" value="Single hybrid motif"/>
    <property type="match status" value="1"/>
</dbReference>
<dbReference type="Pfam" id="PF00364">
    <property type="entry name" value="Biotin_lipoyl"/>
    <property type="match status" value="1"/>
</dbReference>
<dbReference type="GO" id="GO:0009507">
    <property type="term" value="C:chloroplast"/>
    <property type="evidence" value="ECO:0007669"/>
    <property type="project" value="UniProtKB-SubCell"/>
</dbReference>
<accession>A0A3S8UW12</accession>
<protein>
    <recommendedName>
        <fullName evidence="1 3">Biotin carboxyl carrier protein of acetyl-CoA carboxylase</fullName>
    </recommendedName>
</protein>
<comment type="function">
    <text evidence="3">This protein is a component of the acetyl coenzyme A carboxylase complex; first, biotin carboxylase catalyzes the carboxylation of the carrier protein and then the transcarboxylase transfers the carboxyl group to form malonyl-CoA.</text>
</comment>
<dbReference type="EMBL" id="MK039118">
    <property type="protein sequence ID" value="AZL88019.1"/>
    <property type="molecule type" value="Genomic_DNA"/>
</dbReference>
<dbReference type="GO" id="GO:0006633">
    <property type="term" value="P:fatty acid biosynthetic process"/>
    <property type="evidence" value="ECO:0007669"/>
    <property type="project" value="UniProtKB-UniPathway"/>
</dbReference>
<evidence type="ECO:0000259" key="4">
    <source>
        <dbReference type="PROSITE" id="PS50968"/>
    </source>
</evidence>
<dbReference type="PANTHER" id="PTHR45266">
    <property type="entry name" value="OXALOACETATE DECARBOXYLASE ALPHA CHAIN"/>
    <property type="match status" value="1"/>
</dbReference>
<dbReference type="GO" id="GO:0003989">
    <property type="term" value="F:acetyl-CoA carboxylase activity"/>
    <property type="evidence" value="ECO:0007669"/>
    <property type="project" value="InterPro"/>
</dbReference>
<keyword evidence="3" id="KW-0150">Chloroplast</keyword>
<comment type="pathway">
    <text evidence="3">Lipid metabolism; fatty acid biosynthesis.</text>
</comment>
<dbReference type="InterPro" id="IPR050709">
    <property type="entry name" value="Biotin_Carboxyl_Carrier/Decarb"/>
</dbReference>
<organism evidence="5">
    <name type="scientific">Harveyella mirabilis</name>
    <dbReference type="NCBI Taxonomy" id="282355"/>
    <lineage>
        <taxon>Eukaryota</taxon>
        <taxon>Rhodophyta</taxon>
        <taxon>Florideophyceae</taxon>
        <taxon>Rhodymeniophycidae</taxon>
        <taxon>Gigartinales</taxon>
        <taxon>Choreocolacaceae</taxon>
        <taxon>Harveyella</taxon>
    </lineage>
</organism>
<reference evidence="5" key="1">
    <citation type="journal article" date="2018" name="J. Phycol.">
        <title>Molecular phylogenetics supports a clade of red algal parasites retaining native plastids: taxonomy and terminology revised.</title>
        <authorList>
            <person name="Salomaki E.D."/>
            <person name="Lane C.E."/>
        </authorList>
    </citation>
    <scope>NUCLEOTIDE SEQUENCE</scope>
</reference>
<evidence type="ECO:0000256" key="2">
    <source>
        <dbReference type="ARBA" id="ARBA00023267"/>
    </source>
</evidence>
<dbReference type="PROSITE" id="PS50968">
    <property type="entry name" value="BIOTINYL_LIPOYL"/>
    <property type="match status" value="1"/>
</dbReference>
<geneLocation type="plastid" evidence="5"/>
<dbReference type="InterPro" id="IPR001249">
    <property type="entry name" value="AcCoA_biotinCC"/>
</dbReference>
<name>A0A3S8UW12_9FLOR</name>
<keyword evidence="3" id="KW-0276">Fatty acid metabolism</keyword>
<dbReference type="AlphaFoldDB" id="A0A3S8UW12"/>
<dbReference type="PRINTS" id="PR01071">
    <property type="entry name" value="ACOABIOTINCC"/>
</dbReference>
<sequence>MISFKNITNLIHTINENQINTIKIKNKNIEILINKIKARQKQNINNNKKKKIQFIDNNITIKTNEIKKNKIEQSIKYAMILSPMVGIFYKSPAPTELPFVKINDIIKPKQIVCIIEAMKLMNEIEAEVNGEIIEILVQDGEIINCGQALMKVKIIK</sequence>
<dbReference type="InterPro" id="IPR011053">
    <property type="entry name" value="Single_hybrid_motif"/>
</dbReference>
<keyword evidence="2 3" id="KW-0092">Biotin</keyword>
<comment type="subcellular location">
    <subcellularLocation>
        <location evidence="3">Plastid</location>
        <location evidence="3">Chloroplast</location>
    </subcellularLocation>
</comment>
<evidence type="ECO:0000256" key="3">
    <source>
        <dbReference type="RuleBase" id="RU364072"/>
    </source>
</evidence>
<dbReference type="GO" id="GO:0009317">
    <property type="term" value="C:acetyl-CoA carboxylase complex"/>
    <property type="evidence" value="ECO:0007669"/>
    <property type="project" value="InterPro"/>
</dbReference>
<dbReference type="InterPro" id="IPR000089">
    <property type="entry name" value="Biotin_lipoyl"/>
</dbReference>
<gene>
    <name evidence="5" type="primary">accB</name>
</gene>
<keyword evidence="5" id="KW-0436">Ligase</keyword>
<proteinExistence type="predicted"/>
<dbReference type="CDD" id="cd06850">
    <property type="entry name" value="biotinyl_domain"/>
    <property type="match status" value="1"/>
</dbReference>
<dbReference type="Gene3D" id="2.40.50.100">
    <property type="match status" value="1"/>
</dbReference>
<keyword evidence="3" id="KW-0443">Lipid metabolism</keyword>
<keyword evidence="3 5" id="KW-0934">Plastid</keyword>
<dbReference type="PANTHER" id="PTHR45266:SF3">
    <property type="entry name" value="OXALOACETATE DECARBOXYLASE ALPHA CHAIN"/>
    <property type="match status" value="1"/>
</dbReference>
<keyword evidence="3" id="KW-0444">Lipid biosynthesis</keyword>
<dbReference type="UniPathway" id="UPA00094"/>
<keyword evidence="3" id="KW-0275">Fatty acid biosynthesis</keyword>
<evidence type="ECO:0000313" key="5">
    <source>
        <dbReference type="EMBL" id="AZL88019.1"/>
    </source>
</evidence>
<feature type="domain" description="Lipoyl-binding" evidence="4">
    <location>
        <begin position="77"/>
        <end position="153"/>
    </location>
</feature>
<evidence type="ECO:0000256" key="1">
    <source>
        <dbReference type="ARBA" id="ARBA00017562"/>
    </source>
</evidence>
<dbReference type="NCBIfam" id="TIGR00531">
    <property type="entry name" value="BCCP"/>
    <property type="match status" value="1"/>
</dbReference>